<reference evidence="2" key="1">
    <citation type="submission" date="2021-06" db="EMBL/GenBank/DDBJ databases">
        <title>Novel species in genus Arthrobacter.</title>
        <authorList>
            <person name="Zhang G."/>
        </authorList>
    </citation>
    <scope>NUCLEOTIDE SEQUENCE</scope>
    <source>
        <strain evidence="2">Zg-ZUI122</strain>
    </source>
</reference>
<evidence type="ECO:0000313" key="3">
    <source>
        <dbReference type="Proteomes" id="UP000680588"/>
    </source>
</evidence>
<dbReference type="EMBL" id="CP076456">
    <property type="protein sequence ID" value="QWQ36539.1"/>
    <property type="molecule type" value="Genomic_DNA"/>
</dbReference>
<protein>
    <submittedName>
        <fullName evidence="2">Uncharacterized protein</fullName>
    </submittedName>
</protein>
<feature type="compositionally biased region" description="Acidic residues" evidence="1">
    <location>
        <begin position="148"/>
        <end position="157"/>
    </location>
</feature>
<name>A0A975S652_9MICC</name>
<evidence type="ECO:0000313" key="2">
    <source>
        <dbReference type="EMBL" id="QWQ36539.1"/>
    </source>
</evidence>
<organism evidence="2 3">
    <name type="scientific">Arthrobacter sunyaminii</name>
    <dbReference type="NCBI Taxonomy" id="2816859"/>
    <lineage>
        <taxon>Bacteria</taxon>
        <taxon>Bacillati</taxon>
        <taxon>Actinomycetota</taxon>
        <taxon>Actinomycetes</taxon>
        <taxon>Micrococcales</taxon>
        <taxon>Micrococcaceae</taxon>
        <taxon>Arthrobacter</taxon>
    </lineage>
</organism>
<feature type="region of interest" description="Disordered" evidence="1">
    <location>
        <begin position="27"/>
        <end position="46"/>
    </location>
</feature>
<dbReference type="RefSeq" id="WP_104055765.1">
    <property type="nucleotide sequence ID" value="NZ_CP076456.1"/>
</dbReference>
<evidence type="ECO:0000256" key="1">
    <source>
        <dbReference type="SAM" id="MobiDB-lite"/>
    </source>
</evidence>
<proteinExistence type="predicted"/>
<accession>A0A975S652</accession>
<dbReference type="AlphaFoldDB" id="A0A975S652"/>
<feature type="compositionally biased region" description="Acidic residues" evidence="1">
    <location>
        <begin position="120"/>
        <end position="137"/>
    </location>
</feature>
<keyword evidence="3" id="KW-1185">Reference proteome</keyword>
<dbReference type="KEGG" id="asun:KG104_01555"/>
<feature type="region of interest" description="Disordered" evidence="1">
    <location>
        <begin position="56"/>
        <end position="157"/>
    </location>
</feature>
<gene>
    <name evidence="2" type="ORF">KG104_01555</name>
</gene>
<dbReference type="Proteomes" id="UP000680588">
    <property type="component" value="Chromosome"/>
</dbReference>
<sequence>MDEQSIPDPELGDDPVLADDIADVVTPDEVAEVPLTDMVDADDLSGADEFVDPEALSYPGAAEDNPDRWQEDPLLAGEPLANEPGLLSDQTLRDETAEERFEEGDSQIPPEVPTIGEAASDVDFDDPVAADEQDGSDDPAHLGGDPLADFDSEEREL</sequence>